<organism evidence="1 2">
    <name type="scientific">Dermacentor silvarum</name>
    <name type="common">Tick</name>
    <dbReference type="NCBI Taxonomy" id="543639"/>
    <lineage>
        <taxon>Eukaryota</taxon>
        <taxon>Metazoa</taxon>
        <taxon>Ecdysozoa</taxon>
        <taxon>Arthropoda</taxon>
        <taxon>Chelicerata</taxon>
        <taxon>Arachnida</taxon>
        <taxon>Acari</taxon>
        <taxon>Parasitiformes</taxon>
        <taxon>Ixodida</taxon>
        <taxon>Ixodoidea</taxon>
        <taxon>Ixodidae</taxon>
        <taxon>Rhipicephalinae</taxon>
        <taxon>Dermacentor</taxon>
    </lineage>
</organism>
<dbReference type="EMBL" id="CM023472">
    <property type="protein sequence ID" value="KAH7959135.1"/>
    <property type="molecule type" value="Genomic_DNA"/>
</dbReference>
<keyword evidence="2" id="KW-1185">Reference proteome</keyword>
<comment type="caution">
    <text evidence="1">The sequence shown here is derived from an EMBL/GenBank/DDBJ whole genome shotgun (WGS) entry which is preliminary data.</text>
</comment>
<proteinExistence type="predicted"/>
<reference evidence="1" key="1">
    <citation type="submission" date="2020-05" db="EMBL/GenBank/DDBJ databases">
        <title>Large-scale comparative analyses of tick genomes elucidate their genetic diversity and vector capacities.</title>
        <authorList>
            <person name="Jia N."/>
            <person name="Wang J."/>
            <person name="Shi W."/>
            <person name="Du L."/>
            <person name="Sun Y."/>
            <person name="Zhan W."/>
            <person name="Jiang J."/>
            <person name="Wang Q."/>
            <person name="Zhang B."/>
            <person name="Ji P."/>
            <person name="Sakyi L.B."/>
            <person name="Cui X."/>
            <person name="Yuan T."/>
            <person name="Jiang B."/>
            <person name="Yang W."/>
            <person name="Lam T.T.-Y."/>
            <person name="Chang Q."/>
            <person name="Ding S."/>
            <person name="Wang X."/>
            <person name="Zhu J."/>
            <person name="Ruan X."/>
            <person name="Zhao L."/>
            <person name="Wei J."/>
            <person name="Que T."/>
            <person name="Du C."/>
            <person name="Cheng J."/>
            <person name="Dai P."/>
            <person name="Han X."/>
            <person name="Huang E."/>
            <person name="Gao Y."/>
            <person name="Liu J."/>
            <person name="Shao H."/>
            <person name="Ye R."/>
            <person name="Li L."/>
            <person name="Wei W."/>
            <person name="Wang X."/>
            <person name="Wang C."/>
            <person name="Yang T."/>
            <person name="Huo Q."/>
            <person name="Li W."/>
            <person name="Guo W."/>
            <person name="Chen H."/>
            <person name="Zhou L."/>
            <person name="Ni X."/>
            <person name="Tian J."/>
            <person name="Zhou Y."/>
            <person name="Sheng Y."/>
            <person name="Liu T."/>
            <person name="Pan Y."/>
            <person name="Xia L."/>
            <person name="Li J."/>
            <person name="Zhao F."/>
            <person name="Cao W."/>
        </authorList>
    </citation>
    <scope>NUCLEOTIDE SEQUENCE</scope>
    <source>
        <strain evidence="1">Dsil-2018</strain>
    </source>
</reference>
<dbReference type="Proteomes" id="UP000821865">
    <property type="component" value="Chromosome 3"/>
</dbReference>
<name>A0ACB8D423_DERSI</name>
<sequence>MWQWNCRGSVNKKAVLQQHIRTRERKPGVIQLQETLNTTGIISGYQEFLTVTRLGMITLVQKRCTAITHEIKRFKIEHVLVVLLQERCRKGNVRSRLVYGLPYVYFIVIRALTQSLHALARYFLLPRALARAR</sequence>
<accession>A0ACB8D423</accession>
<evidence type="ECO:0000313" key="1">
    <source>
        <dbReference type="EMBL" id="KAH7959135.1"/>
    </source>
</evidence>
<protein>
    <submittedName>
        <fullName evidence="1">Uncharacterized protein</fullName>
    </submittedName>
</protein>
<gene>
    <name evidence="1" type="ORF">HPB49_008592</name>
</gene>
<evidence type="ECO:0000313" key="2">
    <source>
        <dbReference type="Proteomes" id="UP000821865"/>
    </source>
</evidence>